<dbReference type="PROSITE" id="PS51184">
    <property type="entry name" value="JMJC"/>
    <property type="match status" value="1"/>
</dbReference>
<evidence type="ECO:0000259" key="6">
    <source>
        <dbReference type="PROSITE" id="PS51184"/>
    </source>
</evidence>
<reference evidence="7 8" key="1">
    <citation type="journal article" date="2023" name="Sci. Data">
        <title>Genome assembly of the Korean intertidal mud-creeper Batillaria attramentaria.</title>
        <authorList>
            <person name="Patra A.K."/>
            <person name="Ho P.T."/>
            <person name="Jun S."/>
            <person name="Lee S.J."/>
            <person name="Kim Y."/>
            <person name="Won Y.J."/>
        </authorList>
    </citation>
    <scope>NUCLEOTIDE SEQUENCE [LARGE SCALE GENOMIC DNA]</scope>
    <source>
        <strain evidence="7">Wonlab-2016</strain>
    </source>
</reference>
<feature type="repeat" description="TPR" evidence="4">
    <location>
        <begin position="142"/>
        <end position="175"/>
    </location>
</feature>
<keyword evidence="4" id="KW-0802">TPR repeat</keyword>
<comment type="caution">
    <text evidence="7">The sequence shown here is derived from an EMBL/GenBank/DDBJ whole genome shotgun (WGS) entry which is preliminary data.</text>
</comment>
<dbReference type="SUPFAM" id="SSF48452">
    <property type="entry name" value="TPR-like"/>
    <property type="match status" value="1"/>
</dbReference>
<feature type="compositionally biased region" description="Basic and acidic residues" evidence="5">
    <location>
        <begin position="690"/>
        <end position="709"/>
    </location>
</feature>
<dbReference type="Gene3D" id="2.60.120.650">
    <property type="entry name" value="Cupin"/>
    <property type="match status" value="1"/>
</dbReference>
<keyword evidence="2" id="KW-0539">Nucleus</keyword>
<dbReference type="Proteomes" id="UP001519460">
    <property type="component" value="Unassembled WGS sequence"/>
</dbReference>
<organism evidence="7 8">
    <name type="scientific">Batillaria attramentaria</name>
    <dbReference type="NCBI Taxonomy" id="370345"/>
    <lineage>
        <taxon>Eukaryota</taxon>
        <taxon>Metazoa</taxon>
        <taxon>Spiralia</taxon>
        <taxon>Lophotrochozoa</taxon>
        <taxon>Mollusca</taxon>
        <taxon>Gastropoda</taxon>
        <taxon>Caenogastropoda</taxon>
        <taxon>Sorbeoconcha</taxon>
        <taxon>Cerithioidea</taxon>
        <taxon>Batillariidae</taxon>
        <taxon>Batillaria</taxon>
    </lineage>
</organism>
<dbReference type="Pfam" id="PF13181">
    <property type="entry name" value="TPR_8"/>
    <property type="match status" value="1"/>
</dbReference>
<comment type="similarity">
    <text evidence="3">Belongs to the UTX family.</text>
</comment>
<dbReference type="PROSITE" id="PS50005">
    <property type="entry name" value="TPR"/>
    <property type="match status" value="2"/>
</dbReference>
<evidence type="ECO:0000256" key="3">
    <source>
        <dbReference type="ARBA" id="ARBA00034483"/>
    </source>
</evidence>
<feature type="compositionally biased region" description="Basic and acidic residues" evidence="5">
    <location>
        <begin position="640"/>
        <end position="660"/>
    </location>
</feature>
<feature type="region of interest" description="Disordered" evidence="5">
    <location>
        <begin position="257"/>
        <end position="364"/>
    </location>
</feature>
<dbReference type="InterPro" id="IPR003347">
    <property type="entry name" value="JmjC_dom"/>
</dbReference>
<feature type="compositionally biased region" description="Polar residues" evidence="5">
    <location>
        <begin position="311"/>
        <end position="321"/>
    </location>
</feature>
<feature type="region of interest" description="Disordered" evidence="5">
    <location>
        <begin position="640"/>
        <end position="667"/>
    </location>
</feature>
<protein>
    <recommendedName>
        <fullName evidence="6">JmjC domain-containing protein</fullName>
    </recommendedName>
</protein>
<feature type="domain" description="JmjC" evidence="6">
    <location>
        <begin position="739"/>
        <end position="826"/>
    </location>
</feature>
<feature type="region of interest" description="Disordered" evidence="5">
    <location>
        <begin position="562"/>
        <end position="587"/>
    </location>
</feature>
<dbReference type="InterPro" id="IPR051630">
    <property type="entry name" value="Corepressor-Demethylase"/>
</dbReference>
<feature type="repeat" description="TPR" evidence="4">
    <location>
        <begin position="108"/>
        <end position="141"/>
    </location>
</feature>
<feature type="compositionally biased region" description="Polar residues" evidence="5">
    <location>
        <begin position="257"/>
        <end position="273"/>
    </location>
</feature>
<comment type="subcellular location">
    <subcellularLocation>
        <location evidence="1">Nucleus</location>
    </subcellularLocation>
</comment>
<dbReference type="SMART" id="SM00028">
    <property type="entry name" value="TPR"/>
    <property type="match status" value="3"/>
</dbReference>
<feature type="region of interest" description="Disordered" evidence="5">
    <location>
        <begin position="690"/>
        <end position="723"/>
    </location>
</feature>
<evidence type="ECO:0000256" key="2">
    <source>
        <dbReference type="ARBA" id="ARBA00023242"/>
    </source>
</evidence>
<sequence>MTASVLECRVLDNGIKLGIRCRGVRRLSKTDRDDRDKGSYGNESGADGERLDCARAYRQPVSGHFSPLDRLQLGWLYHTSSQLGEKENREQHAIRNLSKSVELDSSNGQTWYMLGRCYSRLGKVHDAFVSYRQSIDKSEANADTWCSIGVLYQQQNQPMDALQAYICAVQLDKSHSAAWTDLAILYETCNQPSDALACYLNATRNRDDVSANVAAKIKFLQQNLSNIPMQNLQNKPRTLPSIEEAWRLPIPAELTSRQNTGGLATPGQTQNGMSGAMSGLTGQSNASASDDSTAEKKKNRKRGGSPHSPGQVPQSGITSPAQAMPPPSELPIGRSAHSTPTSHPSSGSIHPPPHGASASVGVSGGYPAHIPASSGPASTPSSFFPHPPTYPSSYPSVSEDVSPSKRRCLSEDELSTYLSQQEAYLAEDMKSQMRSQFYAWSGAASYGGNGGPRTGAGNPPSGLSPSKWPKSSCGGVGQSGQTALGPASSSVHSSSVAMTTVSSTSQVTSPAQASKSGGTSGAGCSGPGGKCSWPDQAPSVPMYTIAQTKECLLHKHTISILGDNLPPPAPPSPPHPPLPKEHLNPPTPSVYLESKKDAFSPELQQYCSSQPVVVIRGIAAALKLDLGLFSTKTLVEANPDHEVEVRTQKQQAPDENRDQNGRQLWPCYSSRGKSTVAKYAQYQATSFQESLKEEQDKVKGIHKPEKESDSDSNSSNPSRKRKFKTIRFGTNVDLSDNEKWRTQLAELTKLPAFTRVVSGSNMLSHVGHKILGMNTVQLYMKVPGSRTPGHQENNNFCSVNINIGPGDCEWFGVPDAYWGVIAKLCE</sequence>
<proteinExistence type="inferred from homology"/>
<dbReference type="GO" id="GO:0005634">
    <property type="term" value="C:nucleus"/>
    <property type="evidence" value="ECO:0007669"/>
    <property type="project" value="UniProtKB-SubCell"/>
</dbReference>
<dbReference type="PANTHER" id="PTHR14017">
    <property type="entry name" value="LYSINE-SPECIFIC DEMETHYLASE"/>
    <property type="match status" value="1"/>
</dbReference>
<gene>
    <name evidence="7" type="ORF">BaRGS_00019456</name>
</gene>
<dbReference type="InterPro" id="IPR019734">
    <property type="entry name" value="TPR_rpt"/>
</dbReference>
<evidence type="ECO:0000256" key="4">
    <source>
        <dbReference type="PROSITE-ProRule" id="PRU00339"/>
    </source>
</evidence>
<dbReference type="InterPro" id="IPR011990">
    <property type="entry name" value="TPR-like_helical_dom_sf"/>
</dbReference>
<feature type="non-terminal residue" evidence="7">
    <location>
        <position position="826"/>
    </location>
</feature>
<evidence type="ECO:0000313" key="7">
    <source>
        <dbReference type="EMBL" id="KAK7489348.1"/>
    </source>
</evidence>
<evidence type="ECO:0000256" key="1">
    <source>
        <dbReference type="ARBA" id="ARBA00004123"/>
    </source>
</evidence>
<evidence type="ECO:0000313" key="8">
    <source>
        <dbReference type="Proteomes" id="UP001519460"/>
    </source>
</evidence>
<feature type="compositionally biased region" description="Low complexity" evidence="5">
    <location>
        <begin position="335"/>
        <end position="361"/>
    </location>
</feature>
<feature type="compositionally biased region" description="Polar residues" evidence="5">
    <location>
        <begin position="280"/>
        <end position="291"/>
    </location>
</feature>
<evidence type="ECO:0000256" key="5">
    <source>
        <dbReference type="SAM" id="MobiDB-lite"/>
    </source>
</evidence>
<dbReference type="PANTHER" id="PTHR14017:SF1">
    <property type="entry name" value="LD02225P"/>
    <property type="match status" value="1"/>
</dbReference>
<feature type="compositionally biased region" description="Pro residues" evidence="5">
    <location>
        <begin position="565"/>
        <end position="577"/>
    </location>
</feature>
<feature type="compositionally biased region" description="Gly residues" evidence="5">
    <location>
        <begin position="518"/>
        <end position="529"/>
    </location>
</feature>
<name>A0ABD0KR31_9CAEN</name>
<dbReference type="SUPFAM" id="SSF51197">
    <property type="entry name" value="Clavaminate synthase-like"/>
    <property type="match status" value="1"/>
</dbReference>
<dbReference type="Pfam" id="PF02373">
    <property type="entry name" value="JmjC"/>
    <property type="match status" value="1"/>
</dbReference>
<dbReference type="EMBL" id="JACVVK020000139">
    <property type="protein sequence ID" value="KAK7489348.1"/>
    <property type="molecule type" value="Genomic_DNA"/>
</dbReference>
<feature type="region of interest" description="Disordered" evidence="5">
    <location>
        <begin position="450"/>
        <end position="529"/>
    </location>
</feature>
<accession>A0ABD0KR31</accession>
<keyword evidence="8" id="KW-1185">Reference proteome</keyword>
<dbReference type="AlphaFoldDB" id="A0ABD0KR31"/>
<feature type="compositionally biased region" description="Low complexity" evidence="5">
    <location>
        <begin position="487"/>
        <end position="517"/>
    </location>
</feature>
<dbReference type="Gene3D" id="1.25.40.10">
    <property type="entry name" value="Tetratricopeptide repeat domain"/>
    <property type="match status" value="1"/>
</dbReference>